<evidence type="ECO:0000313" key="1">
    <source>
        <dbReference type="EMBL" id="MFC5744734.1"/>
    </source>
</evidence>
<sequence length="42" mass="4629">MKTARWWNIGIRPLFSARSSDQRENSNQAAAACWAGQVGPVP</sequence>
<dbReference type="RefSeq" id="WP_378280161.1">
    <property type="nucleotide sequence ID" value="NZ_JBHSON010000004.1"/>
</dbReference>
<dbReference type="EMBL" id="JBHSON010000004">
    <property type="protein sequence ID" value="MFC5744734.1"/>
    <property type="molecule type" value="Genomic_DNA"/>
</dbReference>
<comment type="caution">
    <text evidence="1">The sequence shown here is derived from an EMBL/GenBank/DDBJ whole genome shotgun (WGS) entry which is preliminary data.</text>
</comment>
<accession>A0ABW0ZST0</accession>
<dbReference type="Proteomes" id="UP001596074">
    <property type="component" value="Unassembled WGS sequence"/>
</dbReference>
<reference evidence="2" key="1">
    <citation type="journal article" date="2019" name="Int. J. Syst. Evol. Microbiol.">
        <title>The Global Catalogue of Microorganisms (GCM) 10K type strain sequencing project: providing services to taxonomists for standard genome sequencing and annotation.</title>
        <authorList>
            <consortium name="The Broad Institute Genomics Platform"/>
            <consortium name="The Broad Institute Genome Sequencing Center for Infectious Disease"/>
            <person name="Wu L."/>
            <person name="Ma J."/>
        </authorList>
    </citation>
    <scope>NUCLEOTIDE SEQUENCE [LARGE SCALE GENOMIC DNA]</scope>
    <source>
        <strain evidence="2">KCTC 42087</strain>
    </source>
</reference>
<name>A0ABW0ZST0_9ACTN</name>
<evidence type="ECO:0000313" key="2">
    <source>
        <dbReference type="Proteomes" id="UP001596074"/>
    </source>
</evidence>
<gene>
    <name evidence="1" type="ORF">ACFPZN_03800</name>
</gene>
<organism evidence="1 2">
    <name type="scientific">Actinomadura rugatobispora</name>
    <dbReference type="NCBI Taxonomy" id="1994"/>
    <lineage>
        <taxon>Bacteria</taxon>
        <taxon>Bacillati</taxon>
        <taxon>Actinomycetota</taxon>
        <taxon>Actinomycetes</taxon>
        <taxon>Streptosporangiales</taxon>
        <taxon>Thermomonosporaceae</taxon>
        <taxon>Actinomadura</taxon>
    </lineage>
</organism>
<keyword evidence="2" id="KW-1185">Reference proteome</keyword>
<protein>
    <submittedName>
        <fullName evidence="1">Uncharacterized protein</fullName>
    </submittedName>
</protein>
<proteinExistence type="predicted"/>